<keyword evidence="7" id="KW-1185">Reference proteome</keyword>
<dbReference type="HOGENOM" id="CLU_229256_0_0_7"/>
<dbReference type="Pfam" id="PF13573">
    <property type="entry name" value="SprB"/>
    <property type="match status" value="1"/>
</dbReference>
<keyword evidence="3" id="KW-0472">Membrane</keyword>
<evidence type="ECO:0000256" key="2">
    <source>
        <dbReference type="ARBA" id="ARBA00023157"/>
    </source>
</evidence>
<dbReference type="SUPFAM" id="SSF48726">
    <property type="entry name" value="Immunoglobulin"/>
    <property type="match status" value="4"/>
</dbReference>
<sequence>MFKINDYFYYILLLFTIFKVDAAIYTVTSTNDTYTSGTLRYYIGTASSGDTIVFSNSLAGQTINLTSQLYIGVSNLTIQGLVLSGSNQITINGSGISSGNTFFIGNSSCTITNLNIIGNNSGNAVYINSSNSIVSNNTISGNSNSGIFINGTNNSISSNTITNNNASNGGGGIFINLNSNTITNNIVTNNTSSNNGGGGIFVSSSNNTLTGNTVSNNTTTNTAGGGGIYITGSNNILSNNTISGNNASNSSVNGGGGVYINAFNNTLQNNIISNNISGYDGGGIYINSYNNKILNNVINGNTATQENGGGGIAVANGSGQYNSILSNNIYDNTQGGIFLIDGGNHYQAAPNLISASFSGNSITVSGIAPAAASGGGTMLIQFFLNDANNSINEGQQYISGADVIVSANAAFTATFTLPTTALTPPYYISATATNNNGSYTSSNLGDTSGFPNTSLPITCTSLTVLLNPTSYDLLCPVIINPRDNLCIGSTIDILAVVSGGSGNYTYQWSGPNGFSSTSNPIIINNATTQNSGTYSVIVTDSLYGCTGNASTEVTVDSQIIVNVSATPAVVCSNSNVILSAQVTGGSGSYSYSWSGPNGFVSTANPVTISNVTSANAGTYTVNVVDSNNCSASGSTIVTVNSNVNVFVSPSQLTVCYDDTINLDAQVTGGSGSYSYSWAGPNGFTAVSSSISVSNATLLNMGTYTVTVTDSNGCTGTATSTVIVNFQLTSLISPSQQSICSSGIINLTAQATGGSGGYSYIWTGPNGFTSTSNPISISNANISNSGTYTVTITDSNLCTSTSSANVNVLPEITVSITPSFSNICYDGAISLTAQATGGSNVYNSYIWTGPNGFSGIGNPISIPNATTSNTGTYTVVVIDSAGCMGTGNASVVVGSEINLSVVSTQPTVCPGGTINLTAQVTGGAGGYSYNWTGPNGFTSTLNPVNIPNVSQANSGIYQVTVTDANNCVEIGSIDIAVSTPVIVEVTPSQLTVCVGESIELLANVSGGSGIYSYQWLGPNGYSSTNNPINISSATLLNSGTYTVTVTDSNGCIGTDVSSINVNPALSVDIVSNQTIFCANSTINLTAQVSGGSGVYNYGWTGPNGYSSTGTSVNIPNVTPLNGGTYQLTVTDSNGCQASSSISIGVDSEIIVAVTPSMSNICYGSTINLTAQVTGGAGGYNYSWVGPNDFTSTSNPIIIPNATNANTGTYTVTVTDSNECFSTDTASISVGSELNLSVQPSSIVLCPGSDLNITADISGGSGGYNYSWSGPNGFISNLKTITINNVSSSNSGTYNITVTDSSGCAISGSSTVTVNSDLVASIAPNTLDVCVGGTINLSAQVSGGSGIYTYLWSGPSGFYSNNDSISISNVNSVNSGIYQVIVTDSNGCTDTATSTVSVNSLVNVNLNPASVTLSTGDTLSIMSTVTGGTAPYTYSWVGPNGFISNDPNVNIVNTMASNTGTYTLAVTDSNGCYGVSSSEVIVQSTIIVTVTPSSDIICTDNVISLNSNVTGGSGNYNYSWSGPNGFSSVETDINIANATTANSGNYVLTVTDSVILDSGVASSNITVLPEINITLIPAQNPICAGGTISISSSVSGGDGNYTYNWAGPNGFTSSSQSISISNATTLYSGNYTLTVTDSTGCTSQQIINITVYPDLTLSISPSQSIICQGSTITLNSIVSGGSDSYGYNWTGPNGFSSSDSSITISNASMINTGTYILTVTDLLAGCSSIASATVLVLEGINLTVIPLQSTVCSGGSINISTQVSGGSGSYSYSWTGPNDFTSNLPNININNVTSLNSGLYVVQVNDSSGCTASASSSIEVSSVAVSVSPSQLTVCSSDTINLTAQVSGGSGNYSYSWTGPTGFTSTSNSINITNATVANTGVYQVIVTDSIGCTSTSFASVLVNPDINVSIFPSLISTCPGSSLTITAVISGGSGIYDYNWIYPDGTTPNATTSITINNISSENAGVYTLNVIDSNGCQASTTSNIEVYPELEVSISPDELRACVGQRFILTAEPIGGSGIYNSYSWQGPNGFFTNSNPIVIEDATQLNTGSYKVTVIDSNGCQASAISNVTINPAIDVFIVPDQLRICSQGTINLNAIVSGGNAVYNYLWSGPNGFTSNLPSITINNATLLNSGDYTVLVSDVDVDGCVSMASANVLVDLPLNVNIVPNELFSCYGASVTFNSNVTGGIGAYNYNWTGPNGFGSDQPNITLNNVEPSNSGTYTLTVTDSFQCLSTTTAHLTVDPEINVNTFPKNANVCLGGSLNIISVVSGGSGIYSYNWTGPNGFSSNQPNVTLNNVNLSNTGTYTLTVTDARGCSVISSSDVNVLSELTVTVTPDQLLTCTGNTITLVAEVIQRNALYSYSWAGPNGFTADTQSIIIENVTSANTGTYTVTVRDADGCLGVGVANVRVAPTIDVSVRYYNEQSPICSGGTLSLVACPSNGSVPYTFSWTGPNGFNSDYQLIVIDNVSSLNSGTYYVTVTDANGCIGTSSFDVIIEDFSVVISPNVQNICYGNSATFQANVICGSGNYTYNWTGPGIIGATNTQSINVSSTLEPGNYIYTVTVTDMITGNVITTFASLNISKAEVLLTASATQIVEGDMVLLTATPISGIPPFTFIWSDGFVQSGDSAVSRLVTPTSTDNNYSVYVVDAIGCPSDPSVRVVIKFSPGPRSNLSRLIHEKYCSS</sequence>
<keyword evidence="1" id="KW-0732">Signal</keyword>
<dbReference type="SMART" id="SM00089">
    <property type="entry name" value="PKD"/>
    <property type="match status" value="17"/>
</dbReference>
<keyword evidence="3" id="KW-0812">Transmembrane</keyword>
<dbReference type="InterPro" id="IPR025667">
    <property type="entry name" value="SprB_repeat"/>
</dbReference>
<dbReference type="InterPro" id="IPR022409">
    <property type="entry name" value="PKD/Chitinase_dom"/>
</dbReference>
<dbReference type="PROSITE" id="PS50835">
    <property type="entry name" value="IG_LIKE"/>
    <property type="match status" value="3"/>
</dbReference>
<dbReference type="SMART" id="SM00710">
    <property type="entry name" value="PbH1"/>
    <property type="match status" value="20"/>
</dbReference>
<dbReference type="InterPro" id="IPR011050">
    <property type="entry name" value="Pectin_lyase_fold/virulence"/>
</dbReference>
<dbReference type="InterPro" id="IPR007110">
    <property type="entry name" value="Ig-like_dom"/>
</dbReference>
<dbReference type="eggNOG" id="COG5184">
    <property type="taxonomic scope" value="Bacteria"/>
</dbReference>
<dbReference type="KEGG" id="dpb:BABL1_gene_662"/>
<dbReference type="SMART" id="SM00409">
    <property type="entry name" value="IG"/>
    <property type="match status" value="23"/>
</dbReference>
<dbReference type="InterPro" id="IPR050958">
    <property type="entry name" value="Cell_Adh-Cytoskel_Orgn"/>
</dbReference>
<reference evidence="6 7" key="1">
    <citation type="journal article" date="2015" name="Biol. Direct">
        <title>Babela massiliensis, a representative of a widespread bacterial phylum with unusual adaptations to parasitism in amoebae.</title>
        <authorList>
            <person name="Pagnier I."/>
            <person name="Yutin N."/>
            <person name="Croce O."/>
            <person name="Makarova K.S."/>
            <person name="Wolf Y.I."/>
            <person name="Benamar S."/>
            <person name="Raoult D."/>
            <person name="Koonin E.V."/>
            <person name="La Scola B."/>
        </authorList>
    </citation>
    <scope>NUCLEOTIDE SEQUENCE [LARGE SCALE GENOMIC DNA]</scope>
    <source>
        <strain evidence="7">BABL1</strain>
    </source>
</reference>
<protein>
    <submittedName>
        <fullName evidence="6">Immunoglobulin-like repeats containing protein domain</fullName>
    </submittedName>
</protein>
<keyword evidence="3" id="KW-1133">Transmembrane helix</keyword>
<dbReference type="GO" id="GO:0005886">
    <property type="term" value="C:plasma membrane"/>
    <property type="evidence" value="ECO:0007669"/>
    <property type="project" value="TreeGrafter"/>
</dbReference>
<dbReference type="PANTHER" id="PTHR45080:SF8">
    <property type="entry name" value="IG-LIKE DOMAIN-CONTAINING PROTEIN"/>
    <property type="match status" value="1"/>
</dbReference>
<dbReference type="InterPro" id="IPR003599">
    <property type="entry name" value="Ig_sub"/>
</dbReference>
<dbReference type="GO" id="GO:0007156">
    <property type="term" value="P:homophilic cell adhesion via plasma membrane adhesion molecules"/>
    <property type="evidence" value="ECO:0007669"/>
    <property type="project" value="TreeGrafter"/>
</dbReference>
<gene>
    <name evidence="6" type="ORF">BABL1_gene_662</name>
</gene>
<dbReference type="PATRIC" id="fig|673862.3.peg.283"/>
<feature type="domain" description="Ig-like" evidence="5">
    <location>
        <begin position="1651"/>
        <end position="1733"/>
    </location>
</feature>
<dbReference type="OrthoDB" id="7794186at2"/>
<name>V6DFM6_9BACT</name>
<feature type="domain" description="Ig-like" evidence="5">
    <location>
        <begin position="979"/>
        <end position="1059"/>
    </location>
</feature>
<accession>V6DFM6</accession>
<dbReference type="InterPro" id="IPR035986">
    <property type="entry name" value="PKD_dom_sf"/>
</dbReference>
<evidence type="ECO:0000259" key="5">
    <source>
        <dbReference type="PROSITE" id="PS50835"/>
    </source>
</evidence>
<feature type="domain" description="PKD" evidence="4">
    <location>
        <begin position="659"/>
        <end position="730"/>
    </location>
</feature>
<evidence type="ECO:0000256" key="1">
    <source>
        <dbReference type="ARBA" id="ARBA00022729"/>
    </source>
</evidence>
<proteinExistence type="predicted"/>
<dbReference type="InterPro" id="IPR006626">
    <property type="entry name" value="PbH1"/>
</dbReference>
<dbReference type="PROSITE" id="PS50093">
    <property type="entry name" value="PKD"/>
    <property type="match status" value="1"/>
</dbReference>
<feature type="domain" description="Ig-like" evidence="5">
    <location>
        <begin position="1903"/>
        <end position="1985"/>
    </location>
</feature>
<dbReference type="SUPFAM" id="SSF49299">
    <property type="entry name" value="PKD domain"/>
    <property type="match status" value="4"/>
</dbReference>
<dbReference type="PANTHER" id="PTHR45080">
    <property type="entry name" value="CONTACTIN 5"/>
    <property type="match status" value="1"/>
</dbReference>
<dbReference type="InterPro" id="IPR012334">
    <property type="entry name" value="Pectin_lyas_fold"/>
</dbReference>
<evidence type="ECO:0000313" key="6">
    <source>
        <dbReference type="EMBL" id="CDK30397.1"/>
    </source>
</evidence>
<evidence type="ECO:0000313" key="7">
    <source>
        <dbReference type="Proteomes" id="UP000018769"/>
    </source>
</evidence>
<keyword evidence="2" id="KW-1015">Disulfide bond</keyword>
<evidence type="ECO:0000256" key="3">
    <source>
        <dbReference type="SAM" id="Phobius"/>
    </source>
</evidence>
<dbReference type="RefSeq" id="WP_023791455.1">
    <property type="nucleotide sequence ID" value="NC_023003.1"/>
</dbReference>
<dbReference type="Gene3D" id="2.160.20.10">
    <property type="entry name" value="Single-stranded right-handed beta-helix, Pectin lyase-like"/>
    <property type="match status" value="1"/>
</dbReference>
<dbReference type="Gene3D" id="2.60.40.10">
    <property type="entry name" value="Immunoglobulins"/>
    <property type="match status" value="24"/>
</dbReference>
<dbReference type="EMBL" id="HG793133">
    <property type="protein sequence ID" value="CDK30397.1"/>
    <property type="molecule type" value="Genomic_DNA"/>
</dbReference>
<dbReference type="STRING" id="673862.BABL1_gene_662"/>
<dbReference type="InterPro" id="IPR013783">
    <property type="entry name" value="Ig-like_fold"/>
</dbReference>
<dbReference type="Proteomes" id="UP000018769">
    <property type="component" value="Chromosome I"/>
</dbReference>
<dbReference type="eggNOG" id="COG3209">
    <property type="taxonomic scope" value="Bacteria"/>
</dbReference>
<dbReference type="InterPro" id="IPR036179">
    <property type="entry name" value="Ig-like_dom_sf"/>
</dbReference>
<feature type="transmembrane region" description="Helical" evidence="3">
    <location>
        <begin position="7"/>
        <end position="27"/>
    </location>
</feature>
<dbReference type="InterPro" id="IPR000601">
    <property type="entry name" value="PKD_dom"/>
</dbReference>
<evidence type="ECO:0000259" key="4">
    <source>
        <dbReference type="PROSITE" id="PS50093"/>
    </source>
</evidence>
<dbReference type="SUPFAM" id="SSF51126">
    <property type="entry name" value="Pectin lyase-like"/>
    <property type="match status" value="1"/>
</dbReference>
<organism evidence="6 7">
    <name type="scientific">Candidatus Babela massiliensis</name>
    <dbReference type="NCBI Taxonomy" id="673862"/>
    <lineage>
        <taxon>Bacteria</taxon>
        <taxon>Candidatus Babelota</taxon>
        <taxon>Candidatus Babeliae</taxon>
        <taxon>Candidatus Babeliales</taxon>
        <taxon>Candidatus Babeliaceae</taxon>
        <taxon>Candidatus Babela</taxon>
    </lineage>
</organism>